<keyword evidence="3" id="KW-0804">Transcription</keyword>
<dbReference type="GO" id="GO:0003677">
    <property type="term" value="F:DNA binding"/>
    <property type="evidence" value="ECO:0007669"/>
    <property type="project" value="UniProtKB-KW"/>
</dbReference>
<dbReference type="PROSITE" id="PS51118">
    <property type="entry name" value="HTH_HXLR"/>
    <property type="match status" value="1"/>
</dbReference>
<protein>
    <submittedName>
        <fullName evidence="5">HxlR family transcriptional regulator</fullName>
    </submittedName>
</protein>
<name>A0A560H2U3_9PROT</name>
<reference evidence="5 6" key="1">
    <citation type="submission" date="2019-06" db="EMBL/GenBank/DDBJ databases">
        <title>Genomic Encyclopedia of Type Strains, Phase IV (KMG-V): Genome sequencing to study the core and pangenomes of soil and plant-associated prokaryotes.</title>
        <authorList>
            <person name="Whitman W."/>
        </authorList>
    </citation>
    <scope>NUCLEOTIDE SEQUENCE [LARGE SCALE GENOMIC DNA]</scope>
    <source>
        <strain evidence="5 6">BR 11622</strain>
    </source>
</reference>
<dbReference type="InterPro" id="IPR036388">
    <property type="entry name" value="WH-like_DNA-bd_sf"/>
</dbReference>
<sequence length="138" mass="15847">MTTLPESNLGAGSRRARIAAWQAEGFDPHNCPVRSILDQITAKWTVLILLEVQEEPKRFNMLLRSLPDISRRMLTQGLRDLERNGLLRRTVFDTRPPGVEYALTELGRALMTPLLALVDWVAANRESVYDSRRRFDEQ</sequence>
<evidence type="ECO:0000313" key="6">
    <source>
        <dbReference type="Proteomes" id="UP000315751"/>
    </source>
</evidence>
<dbReference type="PANTHER" id="PTHR33204:SF39">
    <property type="entry name" value="TRANSCRIPTIONAL REGULATORY PROTEIN"/>
    <property type="match status" value="1"/>
</dbReference>
<dbReference type="InterPro" id="IPR002577">
    <property type="entry name" value="HTH_HxlR"/>
</dbReference>
<dbReference type="SUPFAM" id="SSF46785">
    <property type="entry name" value="Winged helix' DNA-binding domain"/>
    <property type="match status" value="1"/>
</dbReference>
<evidence type="ECO:0000259" key="4">
    <source>
        <dbReference type="PROSITE" id="PS51118"/>
    </source>
</evidence>
<keyword evidence="2" id="KW-0238">DNA-binding</keyword>
<dbReference type="Pfam" id="PF01638">
    <property type="entry name" value="HxlR"/>
    <property type="match status" value="1"/>
</dbReference>
<organism evidence="5 6">
    <name type="scientific">Nitrospirillum amazonense</name>
    <dbReference type="NCBI Taxonomy" id="28077"/>
    <lineage>
        <taxon>Bacteria</taxon>
        <taxon>Pseudomonadati</taxon>
        <taxon>Pseudomonadota</taxon>
        <taxon>Alphaproteobacteria</taxon>
        <taxon>Rhodospirillales</taxon>
        <taxon>Azospirillaceae</taxon>
        <taxon>Nitrospirillum</taxon>
    </lineage>
</organism>
<dbReference type="RefSeq" id="WP_246130460.1">
    <property type="nucleotide sequence ID" value="NZ_VITR01000009.1"/>
</dbReference>
<dbReference type="AlphaFoldDB" id="A0A560H2U3"/>
<keyword evidence="6" id="KW-1185">Reference proteome</keyword>
<dbReference type="Proteomes" id="UP000315751">
    <property type="component" value="Unassembled WGS sequence"/>
</dbReference>
<dbReference type="PANTHER" id="PTHR33204">
    <property type="entry name" value="TRANSCRIPTIONAL REGULATOR, MARR FAMILY"/>
    <property type="match status" value="1"/>
</dbReference>
<comment type="caution">
    <text evidence="5">The sequence shown here is derived from an EMBL/GenBank/DDBJ whole genome shotgun (WGS) entry which is preliminary data.</text>
</comment>
<feature type="domain" description="HTH hxlR-type" evidence="4">
    <location>
        <begin position="31"/>
        <end position="129"/>
    </location>
</feature>
<dbReference type="InterPro" id="IPR036390">
    <property type="entry name" value="WH_DNA-bd_sf"/>
</dbReference>
<keyword evidence="1" id="KW-0805">Transcription regulation</keyword>
<proteinExistence type="predicted"/>
<evidence type="ECO:0000313" key="5">
    <source>
        <dbReference type="EMBL" id="TWB40623.1"/>
    </source>
</evidence>
<dbReference type="EMBL" id="VITR01000009">
    <property type="protein sequence ID" value="TWB40623.1"/>
    <property type="molecule type" value="Genomic_DNA"/>
</dbReference>
<evidence type="ECO:0000256" key="3">
    <source>
        <dbReference type="ARBA" id="ARBA00023163"/>
    </source>
</evidence>
<dbReference type="Gene3D" id="1.10.10.10">
    <property type="entry name" value="Winged helix-like DNA-binding domain superfamily/Winged helix DNA-binding domain"/>
    <property type="match status" value="1"/>
</dbReference>
<evidence type="ECO:0000256" key="1">
    <source>
        <dbReference type="ARBA" id="ARBA00023015"/>
    </source>
</evidence>
<gene>
    <name evidence="5" type="ORF">FBZ90_109226</name>
</gene>
<evidence type="ECO:0000256" key="2">
    <source>
        <dbReference type="ARBA" id="ARBA00023125"/>
    </source>
</evidence>
<accession>A0A560H2U3</accession>